<dbReference type="eggNOG" id="KOG2177">
    <property type="taxonomic scope" value="Eukaryota"/>
</dbReference>
<evidence type="ECO:0000313" key="1">
    <source>
        <dbReference type="EMBL" id="ESO03130.1"/>
    </source>
</evidence>
<protein>
    <submittedName>
        <fullName evidence="1 2">Uncharacterized protein</fullName>
    </submittedName>
</protein>
<dbReference type="EnsemblMetazoa" id="HelroT174021">
    <property type="protein sequence ID" value="HelroP174021"/>
    <property type="gene ID" value="HelroG174021"/>
</dbReference>
<dbReference type="CTD" id="20204776"/>
<keyword evidence="3" id="KW-1185">Reference proteome</keyword>
<dbReference type="Proteomes" id="UP000015101">
    <property type="component" value="Unassembled WGS sequence"/>
</dbReference>
<dbReference type="KEGG" id="hro:HELRODRAFT_174021"/>
<dbReference type="HOGENOM" id="CLU_064172_0_1_1"/>
<accession>T1F7H7</accession>
<name>T1F7H7_HELRO</name>
<dbReference type="EMBL" id="KB096676">
    <property type="protein sequence ID" value="ESO03130.1"/>
    <property type="molecule type" value="Genomic_DNA"/>
</dbReference>
<sequence>MTEKTVLIANELLYYLFSKVKFLDNSNFVAAAFEFYTAEEINVAKNQLLADMESLKSENFKFSQRSSTKKEKTADKLAELVAYVRQIVAGDFTPKLPCYVSCDMNRVPKISLVNVEAIFKKMAEIEQLVSDFTSKFIENSNYVQSIANKLEHAHKFIGQPITDQRPTFNSNVNKSTSVYKYDTFNSSDMQPFTVASGNKKRLLTEVITSNTSHSHSTVFNNNKMNDRDKHETGSKIIGRSNKENIKIRANKVLVNKSFFYVSNLDNSCTADDIMDHLRTNNINVISCFDIKRPETQQESSATTKSFYKSFRVGIDSRDTCKIIDPDIWPSNVLVRECYFKKSTNEGIQFTSNKKTLNENLQTTFDKDTTQNG</sequence>
<dbReference type="InParanoid" id="T1F7H7"/>
<evidence type="ECO:0000313" key="2">
    <source>
        <dbReference type="EnsemblMetazoa" id="HelroP174021"/>
    </source>
</evidence>
<dbReference type="GeneID" id="20204776"/>
<organism evidence="2 3">
    <name type="scientific">Helobdella robusta</name>
    <name type="common">Californian leech</name>
    <dbReference type="NCBI Taxonomy" id="6412"/>
    <lineage>
        <taxon>Eukaryota</taxon>
        <taxon>Metazoa</taxon>
        <taxon>Spiralia</taxon>
        <taxon>Lophotrochozoa</taxon>
        <taxon>Annelida</taxon>
        <taxon>Clitellata</taxon>
        <taxon>Hirudinea</taxon>
        <taxon>Rhynchobdellida</taxon>
        <taxon>Glossiphoniidae</taxon>
        <taxon>Helobdella</taxon>
    </lineage>
</organism>
<reference evidence="3" key="1">
    <citation type="submission" date="2012-12" db="EMBL/GenBank/DDBJ databases">
        <authorList>
            <person name="Hellsten U."/>
            <person name="Grimwood J."/>
            <person name="Chapman J.A."/>
            <person name="Shapiro H."/>
            <person name="Aerts A."/>
            <person name="Otillar R.P."/>
            <person name="Terry A.Y."/>
            <person name="Boore J.L."/>
            <person name="Simakov O."/>
            <person name="Marletaz F."/>
            <person name="Cho S.-J."/>
            <person name="Edsinger-Gonzales E."/>
            <person name="Havlak P."/>
            <person name="Kuo D.-H."/>
            <person name="Larsson T."/>
            <person name="Lv J."/>
            <person name="Arendt D."/>
            <person name="Savage R."/>
            <person name="Osoegawa K."/>
            <person name="de Jong P."/>
            <person name="Lindberg D.R."/>
            <person name="Seaver E.C."/>
            <person name="Weisblat D.A."/>
            <person name="Putnam N.H."/>
            <person name="Grigoriev I.V."/>
            <person name="Rokhsar D.S."/>
        </authorList>
    </citation>
    <scope>NUCLEOTIDE SEQUENCE</scope>
</reference>
<dbReference type="OrthoDB" id="8066274at2759"/>
<dbReference type="AlphaFoldDB" id="T1F7H7"/>
<dbReference type="EMBL" id="AMQM01004791">
    <property type="status" value="NOT_ANNOTATED_CDS"/>
    <property type="molecule type" value="Genomic_DNA"/>
</dbReference>
<gene>
    <name evidence="2" type="primary">20204776</name>
    <name evidence="1" type="ORF">HELRODRAFT_174021</name>
</gene>
<reference evidence="1 3" key="2">
    <citation type="journal article" date="2013" name="Nature">
        <title>Insights into bilaterian evolution from three spiralian genomes.</title>
        <authorList>
            <person name="Simakov O."/>
            <person name="Marletaz F."/>
            <person name="Cho S.J."/>
            <person name="Edsinger-Gonzales E."/>
            <person name="Havlak P."/>
            <person name="Hellsten U."/>
            <person name="Kuo D.H."/>
            <person name="Larsson T."/>
            <person name="Lv J."/>
            <person name="Arendt D."/>
            <person name="Savage R."/>
            <person name="Osoegawa K."/>
            <person name="de Jong P."/>
            <person name="Grimwood J."/>
            <person name="Chapman J.A."/>
            <person name="Shapiro H."/>
            <person name="Aerts A."/>
            <person name="Otillar R.P."/>
            <person name="Terry A.Y."/>
            <person name="Boore J.L."/>
            <person name="Grigoriev I.V."/>
            <person name="Lindberg D.R."/>
            <person name="Seaver E.C."/>
            <person name="Weisblat D.A."/>
            <person name="Putnam N.H."/>
            <person name="Rokhsar D.S."/>
        </authorList>
    </citation>
    <scope>NUCLEOTIDE SEQUENCE</scope>
</reference>
<dbReference type="RefSeq" id="XP_009018823.1">
    <property type="nucleotide sequence ID" value="XM_009020575.1"/>
</dbReference>
<evidence type="ECO:0000313" key="3">
    <source>
        <dbReference type="Proteomes" id="UP000015101"/>
    </source>
</evidence>
<proteinExistence type="predicted"/>
<reference evidence="2" key="3">
    <citation type="submission" date="2015-06" db="UniProtKB">
        <authorList>
            <consortium name="EnsemblMetazoa"/>
        </authorList>
    </citation>
    <scope>IDENTIFICATION</scope>
</reference>